<organism evidence="1 3">
    <name type="scientific">Gossypium arboreum</name>
    <name type="common">Tree cotton</name>
    <name type="synonym">Gossypium nanking</name>
    <dbReference type="NCBI Taxonomy" id="29729"/>
    <lineage>
        <taxon>Eukaryota</taxon>
        <taxon>Viridiplantae</taxon>
        <taxon>Streptophyta</taxon>
        <taxon>Embryophyta</taxon>
        <taxon>Tracheophyta</taxon>
        <taxon>Spermatophyta</taxon>
        <taxon>Magnoliopsida</taxon>
        <taxon>eudicotyledons</taxon>
        <taxon>Gunneridae</taxon>
        <taxon>Pentapetalae</taxon>
        <taxon>rosids</taxon>
        <taxon>malvids</taxon>
        <taxon>Malvales</taxon>
        <taxon>Malvaceae</taxon>
        <taxon>Malvoideae</taxon>
        <taxon>Gossypium</taxon>
    </lineage>
</organism>
<gene>
    <name evidence="1" type="ORF">F383_16302</name>
    <name evidence="2" type="ORF">F383_26457</name>
</gene>
<reference evidence="1" key="1">
    <citation type="submission" date="2014-09" db="EMBL/GenBank/DDBJ databases">
        <title>G. arboreum L. cv. AKA8401 A2 genome assembly version 1.0.</title>
        <authorList>
            <person name="Mudge J."/>
            <person name="Ramaraj T."/>
            <person name="Lindquist I.E."/>
            <person name="Bharti A.K."/>
            <person name="Sundararajan A."/>
            <person name="Cameron C.T."/>
            <person name="Woodward J.E."/>
            <person name="May G.D."/>
            <person name="Brubaker C."/>
            <person name="Broadhvest J."/>
            <person name="Wilkins T.A."/>
        </authorList>
    </citation>
    <scope>NUCLEOTIDE SEQUENCE</scope>
</reference>
<accession>A0A0B0NDL1</accession>
<dbReference type="AlphaFoldDB" id="A0A0B0NDL1"/>
<evidence type="ECO:0000313" key="3">
    <source>
        <dbReference type="Proteomes" id="UP000032142"/>
    </source>
</evidence>
<keyword evidence="3" id="KW-1185">Reference proteome</keyword>
<evidence type="ECO:0000313" key="2">
    <source>
        <dbReference type="EMBL" id="KHG20970.1"/>
    </source>
</evidence>
<dbReference type="Proteomes" id="UP000032142">
    <property type="component" value="Unassembled WGS sequence"/>
</dbReference>
<sequence length="113" mass="12752">MTSEKMNDYVNVYLIQISKLPKARGSSRIITTLSNFFLVPFENMNIKVWHVSARSTFGRNLNGWQFGLANGLFLPTWAERWACVSAVLLEGHFKMSLGRPDSCTQGRVLGRVA</sequence>
<proteinExistence type="predicted"/>
<name>A0A0B0NDL1_GOSAR</name>
<evidence type="ECO:0000313" key="1">
    <source>
        <dbReference type="EMBL" id="KHG09879.1"/>
    </source>
</evidence>
<dbReference type="EMBL" id="KN392517">
    <property type="protein sequence ID" value="KHG09879.1"/>
    <property type="molecule type" value="Genomic_DNA"/>
</dbReference>
<reference evidence="3" key="2">
    <citation type="submission" date="2014-09" db="EMBL/GenBank/DDBJ databases">
        <authorList>
            <person name="Mudge J."/>
            <person name="Ramaraj T."/>
            <person name="Lindquist I.E."/>
            <person name="Bharti A.K."/>
            <person name="Sundararajan A."/>
            <person name="Cameron C.T."/>
            <person name="Woodward J.E."/>
            <person name="May G.D."/>
            <person name="Brubaker C."/>
            <person name="Broadhvest J."/>
            <person name="Wilkins T.A."/>
        </authorList>
    </citation>
    <scope>NUCLEOTIDE SEQUENCE</scope>
    <source>
        <strain evidence="3">cv. AKA8401</strain>
    </source>
</reference>
<protein>
    <submittedName>
        <fullName evidence="1">Methylcrotonoyl-CoA carboxylase subunit alpha, mitochondrial</fullName>
    </submittedName>
</protein>
<dbReference type="EMBL" id="KN417204">
    <property type="protein sequence ID" value="KHG20970.1"/>
    <property type="molecule type" value="Genomic_DNA"/>
</dbReference>